<comment type="catalytic activity">
    <reaction evidence="7 8">
        <text>cytidine(34) in tRNA(Ile2) + L-lysine + ATP = lysidine(34) in tRNA(Ile2) + AMP + diphosphate + H(+)</text>
        <dbReference type="Rhea" id="RHEA:43744"/>
        <dbReference type="Rhea" id="RHEA-COMP:10625"/>
        <dbReference type="Rhea" id="RHEA-COMP:10670"/>
        <dbReference type="ChEBI" id="CHEBI:15378"/>
        <dbReference type="ChEBI" id="CHEBI:30616"/>
        <dbReference type="ChEBI" id="CHEBI:32551"/>
        <dbReference type="ChEBI" id="CHEBI:33019"/>
        <dbReference type="ChEBI" id="CHEBI:82748"/>
        <dbReference type="ChEBI" id="CHEBI:83665"/>
        <dbReference type="ChEBI" id="CHEBI:456215"/>
        <dbReference type="EC" id="6.3.4.19"/>
    </reaction>
</comment>
<dbReference type="GO" id="GO:0032267">
    <property type="term" value="F:tRNA(Ile)-lysidine synthase activity"/>
    <property type="evidence" value="ECO:0007669"/>
    <property type="project" value="UniProtKB-EC"/>
</dbReference>
<dbReference type="SMART" id="SM00977">
    <property type="entry name" value="TilS_C"/>
    <property type="match status" value="1"/>
</dbReference>
<dbReference type="InterPro" id="IPR014729">
    <property type="entry name" value="Rossmann-like_a/b/a_fold"/>
</dbReference>
<keyword evidence="11" id="KW-1185">Reference proteome</keyword>
<keyword evidence="2 8" id="KW-0963">Cytoplasm</keyword>
<dbReference type="SUPFAM" id="SSF52402">
    <property type="entry name" value="Adenine nucleotide alpha hydrolases-like"/>
    <property type="match status" value="1"/>
</dbReference>
<dbReference type="STRING" id="1116472.MGMO_166c00060"/>
<dbReference type="InterPro" id="IPR012094">
    <property type="entry name" value="tRNA_Ile_lys_synt"/>
</dbReference>
<dbReference type="HAMAP" id="MF_01161">
    <property type="entry name" value="tRNA_Ile_lys_synt"/>
    <property type="match status" value="1"/>
</dbReference>
<evidence type="ECO:0000256" key="5">
    <source>
        <dbReference type="ARBA" id="ARBA00022741"/>
    </source>
</evidence>
<comment type="function">
    <text evidence="8">Ligates lysine onto the cytidine present at position 34 of the AUA codon-specific tRNA(Ile) that contains the anticodon CAU, in an ATP-dependent manner. Cytidine is converted to lysidine, thus changing the amino acid specificity of the tRNA from methionine to isoleucine.</text>
</comment>
<dbReference type="EMBL" id="AYLO01000151">
    <property type="protein sequence ID" value="ESS67466.1"/>
    <property type="molecule type" value="Genomic_DNA"/>
</dbReference>
<keyword evidence="5 8" id="KW-0547">Nucleotide-binding</keyword>
<evidence type="ECO:0000256" key="8">
    <source>
        <dbReference type="HAMAP-Rule" id="MF_01161"/>
    </source>
</evidence>
<dbReference type="InterPro" id="IPR011063">
    <property type="entry name" value="TilS/TtcA_N"/>
</dbReference>
<protein>
    <recommendedName>
        <fullName evidence="8">tRNA(Ile)-lysidine synthase</fullName>
        <ecNumber evidence="8">6.3.4.19</ecNumber>
    </recommendedName>
    <alternativeName>
        <fullName evidence="8">tRNA(Ile)-2-lysyl-cytidine synthase</fullName>
    </alternativeName>
    <alternativeName>
        <fullName evidence="8">tRNA(Ile)-lysidine synthetase</fullName>
    </alternativeName>
</protein>
<dbReference type="PATRIC" id="fig|1116472.3.peg.3780"/>
<evidence type="ECO:0000256" key="3">
    <source>
        <dbReference type="ARBA" id="ARBA00022598"/>
    </source>
</evidence>
<evidence type="ECO:0000256" key="6">
    <source>
        <dbReference type="ARBA" id="ARBA00022840"/>
    </source>
</evidence>
<evidence type="ECO:0000313" key="11">
    <source>
        <dbReference type="Proteomes" id="UP000017842"/>
    </source>
</evidence>
<dbReference type="GO" id="GO:0005737">
    <property type="term" value="C:cytoplasm"/>
    <property type="evidence" value="ECO:0007669"/>
    <property type="project" value="UniProtKB-SubCell"/>
</dbReference>
<sequence length="469" mass="52447">MLARQIRMKNESQHHNSDNCYIGVQKLTHNLRLLAAQNIYLAYSGGIDSHVLLHLCASIEHLKPKITAVYVNHGLQAEAESWSEHCGQVCHDLGVNFLSLTVHAHAAPGESPEEAARNARYAALKPLLANGDLLLVAQHAEDQLETVLLQLFRGSGLKGLSGMPESVAFGKGRLIRPLLDISKAEIIEYAKTHRLEWIEDPSNQHNHFDRNFLRNDIIPKLKERWPAIEKTVSRSGKHCANAQDLLANIADDWLATTLNPGNNTLAISRLQSHPLLQQALIVRQWLNRLGLKMPSQDFIQRILEQVVAAKEGADPLLTTQGHCIRRYRGSLYCLKPSQRKSGGTLNWPAGESSLQLSDDVRYEAIESSVGISCEHWRNSSITVNFRSGGETIELPGRKGHHSLRKLYQEAGIPPWERTITPLVYLNGKLAAVGEHWVSAEFYCDTKEPCLRIIRHKINPKGNDDTPDVD</sequence>
<dbReference type="SUPFAM" id="SSF82829">
    <property type="entry name" value="MesJ substrate recognition domain-like"/>
    <property type="match status" value="1"/>
</dbReference>
<dbReference type="NCBIfam" id="TIGR02432">
    <property type="entry name" value="lysidine_TilS_N"/>
    <property type="match status" value="1"/>
</dbReference>
<dbReference type="Gene3D" id="1.20.59.20">
    <property type="match status" value="1"/>
</dbReference>
<feature type="binding site" evidence="8">
    <location>
        <begin position="44"/>
        <end position="49"/>
    </location>
    <ligand>
        <name>ATP</name>
        <dbReference type="ChEBI" id="CHEBI:30616"/>
    </ligand>
</feature>
<comment type="caution">
    <text evidence="10">The sequence shown here is derived from an EMBL/GenBank/DDBJ whole genome shotgun (WGS) entry which is preliminary data.</text>
</comment>
<dbReference type="Gene3D" id="3.40.50.620">
    <property type="entry name" value="HUPs"/>
    <property type="match status" value="1"/>
</dbReference>
<name>V5DJ84_9GAMM</name>
<proteinExistence type="inferred from homology"/>
<dbReference type="Pfam" id="PF11734">
    <property type="entry name" value="TilS_C"/>
    <property type="match status" value="1"/>
</dbReference>
<evidence type="ECO:0000259" key="9">
    <source>
        <dbReference type="SMART" id="SM00977"/>
    </source>
</evidence>
<dbReference type="InterPro" id="IPR015262">
    <property type="entry name" value="tRNA_Ile_lys_synt_subst-bd"/>
</dbReference>
<evidence type="ECO:0000256" key="1">
    <source>
        <dbReference type="ARBA" id="ARBA00004496"/>
    </source>
</evidence>
<dbReference type="AlphaFoldDB" id="V5DJ84"/>
<dbReference type="PANTHER" id="PTHR43033:SF1">
    <property type="entry name" value="TRNA(ILE)-LYSIDINE SYNTHASE-RELATED"/>
    <property type="match status" value="1"/>
</dbReference>
<dbReference type="CDD" id="cd01992">
    <property type="entry name" value="TilS_N"/>
    <property type="match status" value="1"/>
</dbReference>
<accession>V5DJ84</accession>
<evidence type="ECO:0000256" key="2">
    <source>
        <dbReference type="ARBA" id="ARBA00022490"/>
    </source>
</evidence>
<evidence type="ECO:0000256" key="4">
    <source>
        <dbReference type="ARBA" id="ARBA00022694"/>
    </source>
</evidence>
<dbReference type="InterPro" id="IPR012796">
    <property type="entry name" value="Lysidine-tRNA-synth_C"/>
</dbReference>
<evidence type="ECO:0000313" key="10">
    <source>
        <dbReference type="EMBL" id="ESS67466.1"/>
    </source>
</evidence>
<dbReference type="PANTHER" id="PTHR43033">
    <property type="entry name" value="TRNA(ILE)-LYSIDINE SYNTHASE-RELATED"/>
    <property type="match status" value="1"/>
</dbReference>
<evidence type="ECO:0000256" key="7">
    <source>
        <dbReference type="ARBA" id="ARBA00048539"/>
    </source>
</evidence>
<reference evidence="10 11" key="1">
    <citation type="journal article" date="2013" name="Genome Announc.">
        <title>Draft Genome Sequence of the Methanotrophic Gammaproteobacterium Methyloglobulus morosus DSM 22980 Strain KoM1.</title>
        <authorList>
            <person name="Poehlein A."/>
            <person name="Deutzmann J.S."/>
            <person name="Daniel R."/>
            <person name="Simeonova D.D."/>
        </authorList>
    </citation>
    <scope>NUCLEOTIDE SEQUENCE [LARGE SCALE GENOMIC DNA]</scope>
    <source>
        <strain evidence="10 11">KoM1</strain>
    </source>
</reference>
<comment type="domain">
    <text evidence="8">The N-terminal region contains the highly conserved SGGXDS motif, predicted to be a P-loop motif involved in ATP binding.</text>
</comment>
<keyword evidence="6 8" id="KW-0067">ATP-binding</keyword>
<dbReference type="NCBIfam" id="TIGR02433">
    <property type="entry name" value="lysidine_TilS_C"/>
    <property type="match status" value="1"/>
</dbReference>
<dbReference type="GO" id="GO:0005524">
    <property type="term" value="F:ATP binding"/>
    <property type="evidence" value="ECO:0007669"/>
    <property type="project" value="UniProtKB-UniRule"/>
</dbReference>
<dbReference type="InterPro" id="IPR012795">
    <property type="entry name" value="tRNA_Ile_lys_synt_N"/>
</dbReference>
<dbReference type="Pfam" id="PF09179">
    <property type="entry name" value="TilS"/>
    <property type="match status" value="1"/>
</dbReference>
<comment type="subcellular location">
    <subcellularLocation>
        <location evidence="1 8">Cytoplasm</location>
    </subcellularLocation>
</comment>
<dbReference type="SUPFAM" id="SSF56037">
    <property type="entry name" value="PheT/TilS domain"/>
    <property type="match status" value="1"/>
</dbReference>
<keyword evidence="4 8" id="KW-0819">tRNA processing</keyword>
<dbReference type="eggNOG" id="COG0037">
    <property type="taxonomic scope" value="Bacteria"/>
</dbReference>
<dbReference type="EC" id="6.3.4.19" evidence="8"/>
<dbReference type="GO" id="GO:0006400">
    <property type="term" value="P:tRNA modification"/>
    <property type="evidence" value="ECO:0007669"/>
    <property type="project" value="UniProtKB-UniRule"/>
</dbReference>
<comment type="similarity">
    <text evidence="8">Belongs to the tRNA(Ile)-lysidine synthase family.</text>
</comment>
<dbReference type="Pfam" id="PF01171">
    <property type="entry name" value="ATP_bind_3"/>
    <property type="match status" value="1"/>
</dbReference>
<keyword evidence="3 8" id="KW-0436">Ligase</keyword>
<organism evidence="10 11">
    <name type="scientific">Methyloglobulus morosus KoM1</name>
    <dbReference type="NCBI Taxonomy" id="1116472"/>
    <lineage>
        <taxon>Bacteria</taxon>
        <taxon>Pseudomonadati</taxon>
        <taxon>Pseudomonadota</taxon>
        <taxon>Gammaproteobacteria</taxon>
        <taxon>Methylococcales</taxon>
        <taxon>Methylococcaceae</taxon>
        <taxon>Methyloglobulus</taxon>
    </lineage>
</organism>
<gene>
    <name evidence="8 10" type="primary">tilS</name>
    <name evidence="10" type="ORF">MGMO_166c00060</name>
</gene>
<dbReference type="Proteomes" id="UP000017842">
    <property type="component" value="Unassembled WGS sequence"/>
</dbReference>
<feature type="domain" description="Lysidine-tRNA(Ile) synthetase C-terminal" evidence="9">
    <location>
        <begin position="381"/>
        <end position="455"/>
    </location>
</feature>